<comment type="similarity">
    <text evidence="6">Belongs to the sugar phosphate cyclases superfamily. Dehydroquinate synthase family.</text>
</comment>
<comment type="subcellular location">
    <subcellularLocation>
        <location evidence="4">Cytoplasm</location>
    </subcellularLocation>
</comment>
<comment type="cofactor">
    <cofactor evidence="2">
        <name>NAD(+)</name>
        <dbReference type="ChEBI" id="CHEBI:57540"/>
    </cofactor>
</comment>
<dbReference type="InterPro" id="IPR016037">
    <property type="entry name" value="DHQ_synth_AroB"/>
</dbReference>
<evidence type="ECO:0000256" key="18">
    <source>
        <dbReference type="NCBIfam" id="TIGR01357"/>
    </source>
</evidence>
<dbReference type="RefSeq" id="WP_009383764.1">
    <property type="nucleotide sequence ID" value="NZ_AMSQ01000010.1"/>
</dbReference>
<dbReference type="GO" id="GO:0005737">
    <property type="term" value="C:cytoplasm"/>
    <property type="evidence" value="ECO:0007669"/>
    <property type="project" value="UniProtKB-SubCell"/>
</dbReference>
<dbReference type="NCBIfam" id="TIGR01357">
    <property type="entry name" value="aroB"/>
    <property type="match status" value="1"/>
</dbReference>
<keyword evidence="9" id="KW-0963">Cytoplasm</keyword>
<evidence type="ECO:0000256" key="15">
    <source>
        <dbReference type="ARBA" id="ARBA00023141"/>
    </source>
</evidence>
<evidence type="ECO:0000313" key="22">
    <source>
        <dbReference type="Proteomes" id="UP000009885"/>
    </source>
</evidence>
<dbReference type="eggNOG" id="COG0337">
    <property type="taxonomic scope" value="Bacteria"/>
</dbReference>
<evidence type="ECO:0000256" key="9">
    <source>
        <dbReference type="ARBA" id="ARBA00022490"/>
    </source>
</evidence>
<evidence type="ECO:0000313" key="21">
    <source>
        <dbReference type="EMBL" id="EKU47458.1"/>
    </source>
</evidence>
<evidence type="ECO:0000256" key="16">
    <source>
        <dbReference type="ARBA" id="ARBA00023239"/>
    </source>
</evidence>
<keyword evidence="17" id="KW-0170">Cobalt</keyword>
<proteinExistence type="inferred from homology"/>
<dbReference type="GO" id="GO:0000166">
    <property type="term" value="F:nucleotide binding"/>
    <property type="evidence" value="ECO:0007669"/>
    <property type="project" value="UniProtKB-KW"/>
</dbReference>
<dbReference type="STRING" id="1229783.C273_07167"/>
<keyword evidence="14" id="KW-0520">NAD</keyword>
<protein>
    <recommendedName>
        <fullName evidence="8 18">3-dehydroquinate synthase</fullName>
        <ecNumber evidence="7 18">4.2.3.4</ecNumber>
    </recommendedName>
</protein>
<dbReference type="OrthoDB" id="9806583at2"/>
<comment type="cofactor">
    <cofactor evidence="3">
        <name>Co(2+)</name>
        <dbReference type="ChEBI" id="CHEBI:48828"/>
    </cofactor>
</comment>
<evidence type="ECO:0000256" key="4">
    <source>
        <dbReference type="ARBA" id="ARBA00004496"/>
    </source>
</evidence>
<evidence type="ECO:0000256" key="1">
    <source>
        <dbReference type="ARBA" id="ARBA00001393"/>
    </source>
</evidence>
<dbReference type="PANTHER" id="PTHR43622">
    <property type="entry name" value="3-DEHYDROQUINATE SYNTHASE"/>
    <property type="match status" value="1"/>
</dbReference>
<reference evidence="21 22" key="1">
    <citation type="journal article" date="2013" name="Genome Announc.">
        <title>Genome Sequence of Staphylococcus massiliensis Strain S46, Isolated from the Surface of Healthy Human Skin.</title>
        <authorList>
            <person name="Srivastav R."/>
            <person name="Singh A."/>
            <person name="Jangir P.K."/>
            <person name="Kumari C."/>
            <person name="Muduli S."/>
            <person name="Sharma R."/>
        </authorList>
    </citation>
    <scope>NUCLEOTIDE SEQUENCE [LARGE SCALE GENOMIC DNA]</scope>
    <source>
        <strain evidence="21 22">S46</strain>
    </source>
</reference>
<sequence>MRLDTTYERDNYPIIVENGALNHLKSYVESYHTVILCVDDTVQASWSDKITSIAEETGARLKVLHGGESLKYLKHYETFVEGLLKEGVTRNTCLVAIGGGATGDFVGFVAATLLRGVDFIQVPTTILAHDSSVGGKVGINTKAGKNLIGAFHRPEAVLYDLDFLTTLPYSEILSGYGEVFKHALLNNVDQVNALMKAYPNQAQLKALHDMEKYLVLGIVTKLKIVVADEKESGLRKHLNLGHTFGHAFEYLYHIPHGQAILVGILYQMILSNEHLQANFDIQKYYQYLRRLDVPFQEMEQVNFESIYKLMLKDKKNTQAGVQMVLLKDYGEPITMTVEKLALKSAFLKLQSLIKEV</sequence>
<keyword evidence="15" id="KW-0057">Aromatic amino acid biosynthesis</keyword>
<dbReference type="Gene3D" id="3.40.50.1970">
    <property type="match status" value="1"/>
</dbReference>
<comment type="pathway">
    <text evidence="5">Metabolic intermediate biosynthesis; chorismate biosynthesis; chorismate from D-erythrose 4-phosphate and phosphoenolpyruvate: step 2/7.</text>
</comment>
<dbReference type="SUPFAM" id="SSF56796">
    <property type="entry name" value="Dehydroquinate synthase-like"/>
    <property type="match status" value="1"/>
</dbReference>
<keyword evidence="10" id="KW-0028">Amino-acid biosynthesis</keyword>
<evidence type="ECO:0000256" key="12">
    <source>
        <dbReference type="ARBA" id="ARBA00022741"/>
    </source>
</evidence>
<dbReference type="AlphaFoldDB" id="K9AJG4"/>
<dbReference type="EC" id="4.2.3.4" evidence="7 18"/>
<keyword evidence="13" id="KW-0862">Zinc</keyword>
<comment type="caution">
    <text evidence="21">The sequence shown here is derived from an EMBL/GenBank/DDBJ whole genome shotgun (WGS) entry which is preliminary data.</text>
</comment>
<dbReference type="GO" id="GO:0009423">
    <property type="term" value="P:chorismate biosynthetic process"/>
    <property type="evidence" value="ECO:0007669"/>
    <property type="project" value="UniProtKB-UniRule"/>
</dbReference>
<dbReference type="GO" id="GO:0008652">
    <property type="term" value="P:amino acid biosynthetic process"/>
    <property type="evidence" value="ECO:0007669"/>
    <property type="project" value="UniProtKB-KW"/>
</dbReference>
<name>K9AJG4_9STAP</name>
<evidence type="ECO:0000256" key="6">
    <source>
        <dbReference type="ARBA" id="ARBA00005412"/>
    </source>
</evidence>
<comment type="catalytic activity">
    <reaction evidence="1">
        <text>7-phospho-2-dehydro-3-deoxy-D-arabino-heptonate = 3-dehydroquinate + phosphate</text>
        <dbReference type="Rhea" id="RHEA:21968"/>
        <dbReference type="ChEBI" id="CHEBI:32364"/>
        <dbReference type="ChEBI" id="CHEBI:43474"/>
        <dbReference type="ChEBI" id="CHEBI:58394"/>
        <dbReference type="EC" id="4.2.3.4"/>
    </reaction>
</comment>
<evidence type="ECO:0000256" key="8">
    <source>
        <dbReference type="ARBA" id="ARBA00017684"/>
    </source>
</evidence>
<evidence type="ECO:0000256" key="5">
    <source>
        <dbReference type="ARBA" id="ARBA00004661"/>
    </source>
</evidence>
<dbReference type="Pfam" id="PF24621">
    <property type="entry name" value="DHQS_C"/>
    <property type="match status" value="1"/>
</dbReference>
<keyword evidence="16 21" id="KW-0456">Lyase</keyword>
<keyword evidence="12" id="KW-0547">Nucleotide-binding</keyword>
<dbReference type="InterPro" id="IPR030960">
    <property type="entry name" value="DHQS/DOIS_N"/>
</dbReference>
<evidence type="ECO:0000259" key="19">
    <source>
        <dbReference type="Pfam" id="PF01761"/>
    </source>
</evidence>
<evidence type="ECO:0000259" key="20">
    <source>
        <dbReference type="Pfam" id="PF24621"/>
    </source>
</evidence>
<evidence type="ECO:0000256" key="3">
    <source>
        <dbReference type="ARBA" id="ARBA00001941"/>
    </source>
</evidence>
<gene>
    <name evidence="21" type="primary">aroB</name>
    <name evidence="21" type="ORF">C273_07167</name>
</gene>
<keyword evidence="22" id="KW-1185">Reference proteome</keyword>
<evidence type="ECO:0000256" key="17">
    <source>
        <dbReference type="ARBA" id="ARBA00023285"/>
    </source>
</evidence>
<dbReference type="PIRSF" id="PIRSF001455">
    <property type="entry name" value="DHQ_synth"/>
    <property type="match status" value="1"/>
</dbReference>
<accession>K9AJG4</accession>
<dbReference type="CDD" id="cd08195">
    <property type="entry name" value="DHQS"/>
    <property type="match status" value="1"/>
</dbReference>
<evidence type="ECO:0000256" key="14">
    <source>
        <dbReference type="ARBA" id="ARBA00023027"/>
    </source>
</evidence>
<dbReference type="InterPro" id="IPR030963">
    <property type="entry name" value="DHQ_synth_fam"/>
</dbReference>
<evidence type="ECO:0000256" key="7">
    <source>
        <dbReference type="ARBA" id="ARBA00013031"/>
    </source>
</evidence>
<evidence type="ECO:0000256" key="10">
    <source>
        <dbReference type="ARBA" id="ARBA00022605"/>
    </source>
</evidence>
<keyword evidence="11" id="KW-0479">Metal-binding</keyword>
<evidence type="ECO:0000256" key="2">
    <source>
        <dbReference type="ARBA" id="ARBA00001911"/>
    </source>
</evidence>
<evidence type="ECO:0000256" key="13">
    <source>
        <dbReference type="ARBA" id="ARBA00022833"/>
    </source>
</evidence>
<dbReference type="EMBL" id="AMSQ01000010">
    <property type="protein sequence ID" value="EKU47458.1"/>
    <property type="molecule type" value="Genomic_DNA"/>
</dbReference>
<evidence type="ECO:0000256" key="11">
    <source>
        <dbReference type="ARBA" id="ARBA00022723"/>
    </source>
</evidence>
<dbReference type="PATRIC" id="fig|1229783.3.peg.1447"/>
<dbReference type="Gene3D" id="1.20.1090.10">
    <property type="entry name" value="Dehydroquinate synthase-like - alpha domain"/>
    <property type="match status" value="1"/>
</dbReference>
<dbReference type="PANTHER" id="PTHR43622:SF7">
    <property type="entry name" value="3-DEHYDROQUINATE SYNTHASE, CHLOROPLASTIC"/>
    <property type="match status" value="1"/>
</dbReference>
<dbReference type="GO" id="GO:0009073">
    <property type="term" value="P:aromatic amino acid family biosynthetic process"/>
    <property type="evidence" value="ECO:0007669"/>
    <property type="project" value="UniProtKB-KW"/>
</dbReference>
<feature type="domain" description="3-dehydroquinate synthase C-terminal" evidence="20">
    <location>
        <begin position="175"/>
        <end position="316"/>
    </location>
</feature>
<dbReference type="InterPro" id="IPR050071">
    <property type="entry name" value="Dehydroquinate_synthase"/>
</dbReference>
<dbReference type="Pfam" id="PF01761">
    <property type="entry name" value="DHQ_synthase"/>
    <property type="match status" value="1"/>
</dbReference>
<dbReference type="InterPro" id="IPR056179">
    <property type="entry name" value="DHQS_C"/>
</dbReference>
<organism evidence="21 22">
    <name type="scientific">Staphylococcus massiliensis S46</name>
    <dbReference type="NCBI Taxonomy" id="1229783"/>
    <lineage>
        <taxon>Bacteria</taxon>
        <taxon>Bacillati</taxon>
        <taxon>Bacillota</taxon>
        <taxon>Bacilli</taxon>
        <taxon>Bacillales</taxon>
        <taxon>Staphylococcaceae</taxon>
        <taxon>Staphylococcus</taxon>
    </lineage>
</organism>
<feature type="domain" description="3-dehydroquinate synthase N-terminal" evidence="19">
    <location>
        <begin position="63"/>
        <end position="172"/>
    </location>
</feature>
<dbReference type="GO" id="GO:0046872">
    <property type="term" value="F:metal ion binding"/>
    <property type="evidence" value="ECO:0007669"/>
    <property type="project" value="UniProtKB-KW"/>
</dbReference>
<dbReference type="GO" id="GO:0003856">
    <property type="term" value="F:3-dehydroquinate synthase activity"/>
    <property type="evidence" value="ECO:0007669"/>
    <property type="project" value="UniProtKB-UniRule"/>
</dbReference>
<dbReference type="Proteomes" id="UP000009885">
    <property type="component" value="Unassembled WGS sequence"/>
</dbReference>